<evidence type="ECO:0000256" key="1">
    <source>
        <dbReference type="SAM" id="MobiDB-lite"/>
    </source>
</evidence>
<proteinExistence type="predicted"/>
<organism evidence="2 3">
    <name type="scientific">Solanum commersonii</name>
    <name type="common">Commerson's wild potato</name>
    <name type="synonym">Commerson's nightshade</name>
    <dbReference type="NCBI Taxonomy" id="4109"/>
    <lineage>
        <taxon>Eukaryota</taxon>
        <taxon>Viridiplantae</taxon>
        <taxon>Streptophyta</taxon>
        <taxon>Embryophyta</taxon>
        <taxon>Tracheophyta</taxon>
        <taxon>Spermatophyta</taxon>
        <taxon>Magnoliopsida</taxon>
        <taxon>eudicotyledons</taxon>
        <taxon>Gunneridae</taxon>
        <taxon>Pentapetalae</taxon>
        <taxon>asterids</taxon>
        <taxon>lamiids</taxon>
        <taxon>Solanales</taxon>
        <taxon>Solanaceae</taxon>
        <taxon>Solanoideae</taxon>
        <taxon>Solaneae</taxon>
        <taxon>Solanum</taxon>
    </lineage>
</organism>
<dbReference type="EMBL" id="JACXVP010000007">
    <property type="protein sequence ID" value="KAG5598143.1"/>
    <property type="molecule type" value="Genomic_DNA"/>
</dbReference>
<sequence length="87" mass="10006">MFNHIDVGGSLPATSRRRTREKVFIGEPAEGSLLKPAKQNDPQTCFNTWGDVWFGVLWPPARAFPSHTQHALPHAHWMTNEPWHRNH</sequence>
<feature type="region of interest" description="Disordered" evidence="1">
    <location>
        <begin position="1"/>
        <end position="21"/>
    </location>
</feature>
<comment type="caution">
    <text evidence="2">The sequence shown here is derived from an EMBL/GenBank/DDBJ whole genome shotgun (WGS) entry which is preliminary data.</text>
</comment>
<protein>
    <submittedName>
        <fullName evidence="2">Uncharacterized protein</fullName>
    </submittedName>
</protein>
<accession>A0A9J5YE68</accession>
<evidence type="ECO:0000313" key="3">
    <source>
        <dbReference type="Proteomes" id="UP000824120"/>
    </source>
</evidence>
<dbReference type="Proteomes" id="UP000824120">
    <property type="component" value="Chromosome 7"/>
</dbReference>
<reference evidence="2 3" key="1">
    <citation type="submission" date="2020-09" db="EMBL/GenBank/DDBJ databases">
        <title>De no assembly of potato wild relative species, Solanum commersonii.</title>
        <authorList>
            <person name="Cho K."/>
        </authorList>
    </citation>
    <scope>NUCLEOTIDE SEQUENCE [LARGE SCALE GENOMIC DNA]</scope>
    <source>
        <strain evidence="2">LZ3.2</strain>
        <tissue evidence="2">Leaf</tissue>
    </source>
</reference>
<dbReference type="AlphaFoldDB" id="A0A9J5YE68"/>
<name>A0A9J5YE68_SOLCO</name>
<gene>
    <name evidence="2" type="ORF">H5410_039375</name>
</gene>
<keyword evidence="3" id="KW-1185">Reference proteome</keyword>
<evidence type="ECO:0000313" key="2">
    <source>
        <dbReference type="EMBL" id="KAG5598143.1"/>
    </source>
</evidence>
<dbReference type="OrthoDB" id="10576787at2759"/>